<dbReference type="AlphaFoldDB" id="S7MYF0"/>
<protein>
    <submittedName>
        <fullName evidence="9">CXXC-type zinc finger protein 4</fullName>
    </submittedName>
</protein>
<dbReference type="Pfam" id="PF02008">
    <property type="entry name" value="zf-CXXC"/>
    <property type="match status" value="1"/>
</dbReference>
<keyword evidence="2" id="KW-0963">Cytoplasm</keyword>
<evidence type="ECO:0000259" key="8">
    <source>
        <dbReference type="PROSITE" id="PS51058"/>
    </source>
</evidence>
<dbReference type="EMBL" id="KE162813">
    <property type="protein sequence ID" value="EPQ09691.1"/>
    <property type="molecule type" value="Genomic_DNA"/>
</dbReference>
<evidence type="ECO:0000313" key="9">
    <source>
        <dbReference type="EMBL" id="EPQ09691.1"/>
    </source>
</evidence>
<sequence length="155" mass="17180">MSQFQVPLAVQPELPGLYDFPQGQVMAGGFQGPGLPMAGSEPQLRGGGDGRKKRKRCGTCEPCRRPENCGACTSCTNRRTHQICKLRKCEVLKKKVGLLKEVSWPAPGGPVPAVRVLVFPRVSFKIERSFHSFRASWSSFECLRLWEPARAPWPG</sequence>
<evidence type="ECO:0000256" key="2">
    <source>
        <dbReference type="ARBA" id="ARBA00022490"/>
    </source>
</evidence>
<feature type="domain" description="CXXC-type" evidence="8">
    <location>
        <begin position="50"/>
        <end position="90"/>
    </location>
</feature>
<evidence type="ECO:0000256" key="4">
    <source>
        <dbReference type="ARBA" id="ARBA00022771"/>
    </source>
</evidence>
<evidence type="ECO:0000313" key="10">
    <source>
        <dbReference type="Proteomes" id="UP000052978"/>
    </source>
</evidence>
<evidence type="ECO:0000256" key="3">
    <source>
        <dbReference type="ARBA" id="ARBA00022723"/>
    </source>
</evidence>
<evidence type="ECO:0000256" key="6">
    <source>
        <dbReference type="ARBA" id="ARBA00023125"/>
    </source>
</evidence>
<keyword evidence="3" id="KW-0479">Metal-binding</keyword>
<gene>
    <name evidence="9" type="ORF">D623_10005165</name>
</gene>
<dbReference type="GO" id="GO:0005634">
    <property type="term" value="C:nucleus"/>
    <property type="evidence" value="ECO:0007669"/>
    <property type="project" value="TreeGrafter"/>
</dbReference>
<keyword evidence="6" id="KW-0238">DNA-binding</keyword>
<evidence type="ECO:0000256" key="5">
    <source>
        <dbReference type="ARBA" id="ARBA00022833"/>
    </source>
</evidence>
<dbReference type="GO" id="GO:0008327">
    <property type="term" value="F:methyl-CpG binding"/>
    <property type="evidence" value="ECO:0007669"/>
    <property type="project" value="TreeGrafter"/>
</dbReference>
<dbReference type="GO" id="GO:0008270">
    <property type="term" value="F:zinc ion binding"/>
    <property type="evidence" value="ECO:0007669"/>
    <property type="project" value="UniProtKB-KW"/>
</dbReference>
<accession>S7MYF0</accession>
<comment type="subcellular location">
    <subcellularLocation>
        <location evidence="1">Cytoplasm</location>
    </subcellularLocation>
</comment>
<dbReference type="InterPro" id="IPR040388">
    <property type="entry name" value="CXXC4/CXXC5"/>
</dbReference>
<keyword evidence="4 7" id="KW-0863">Zinc-finger</keyword>
<dbReference type="Proteomes" id="UP000052978">
    <property type="component" value="Unassembled WGS sequence"/>
</dbReference>
<evidence type="ECO:0000256" key="7">
    <source>
        <dbReference type="PROSITE-ProRule" id="PRU00509"/>
    </source>
</evidence>
<keyword evidence="10" id="KW-1185">Reference proteome</keyword>
<proteinExistence type="predicted"/>
<organism evidence="9 10">
    <name type="scientific">Myotis brandtii</name>
    <name type="common">Brandt's bat</name>
    <dbReference type="NCBI Taxonomy" id="109478"/>
    <lineage>
        <taxon>Eukaryota</taxon>
        <taxon>Metazoa</taxon>
        <taxon>Chordata</taxon>
        <taxon>Craniata</taxon>
        <taxon>Vertebrata</taxon>
        <taxon>Euteleostomi</taxon>
        <taxon>Mammalia</taxon>
        <taxon>Eutheria</taxon>
        <taxon>Laurasiatheria</taxon>
        <taxon>Chiroptera</taxon>
        <taxon>Yangochiroptera</taxon>
        <taxon>Vespertilionidae</taxon>
        <taxon>Myotis</taxon>
    </lineage>
</organism>
<dbReference type="PANTHER" id="PTHR13419">
    <property type="entry name" value="ZINC FINGER-CONTAINING"/>
    <property type="match status" value="1"/>
</dbReference>
<dbReference type="InterPro" id="IPR002857">
    <property type="entry name" value="Znf_CXXC"/>
</dbReference>
<name>S7MYF0_MYOBR</name>
<dbReference type="PROSITE" id="PS51058">
    <property type="entry name" value="ZF_CXXC"/>
    <property type="match status" value="1"/>
</dbReference>
<evidence type="ECO:0000256" key="1">
    <source>
        <dbReference type="ARBA" id="ARBA00004496"/>
    </source>
</evidence>
<dbReference type="GO" id="GO:0005737">
    <property type="term" value="C:cytoplasm"/>
    <property type="evidence" value="ECO:0007669"/>
    <property type="project" value="UniProtKB-SubCell"/>
</dbReference>
<reference evidence="9 10" key="1">
    <citation type="journal article" date="2013" name="Nat. Commun.">
        <title>Genome analysis reveals insights into physiology and longevity of the Brandt's bat Myotis brandtii.</title>
        <authorList>
            <person name="Seim I."/>
            <person name="Fang X."/>
            <person name="Xiong Z."/>
            <person name="Lobanov A.V."/>
            <person name="Huang Z."/>
            <person name="Ma S."/>
            <person name="Feng Y."/>
            <person name="Turanov A.A."/>
            <person name="Zhu Y."/>
            <person name="Lenz T.L."/>
            <person name="Gerashchenko M.V."/>
            <person name="Fan D."/>
            <person name="Hee Yim S."/>
            <person name="Yao X."/>
            <person name="Jordan D."/>
            <person name="Xiong Y."/>
            <person name="Ma Y."/>
            <person name="Lyapunov A.N."/>
            <person name="Chen G."/>
            <person name="Kulakova O.I."/>
            <person name="Sun Y."/>
            <person name="Lee S.G."/>
            <person name="Bronson R.T."/>
            <person name="Moskalev A.A."/>
            <person name="Sunyaev S.R."/>
            <person name="Zhang G."/>
            <person name="Krogh A."/>
            <person name="Wang J."/>
            <person name="Gladyshev V.N."/>
        </authorList>
    </citation>
    <scope>NUCLEOTIDE SEQUENCE [LARGE SCALE GENOMIC DNA]</scope>
</reference>
<dbReference type="PANTHER" id="PTHR13419:SF0">
    <property type="entry name" value="CXXC-TYPE DOMAIN-CONTAINING PROTEIN"/>
    <property type="match status" value="1"/>
</dbReference>
<keyword evidence="5" id="KW-0862">Zinc</keyword>